<accession>A0A6M0SB39</accession>
<protein>
    <submittedName>
        <fullName evidence="1">Uncharacterized protein</fullName>
    </submittedName>
</protein>
<organism evidence="1 2">
    <name type="scientific">Adonisia turfae CCMR0082</name>
    <dbReference type="NCBI Taxonomy" id="2304604"/>
    <lineage>
        <taxon>Bacteria</taxon>
        <taxon>Bacillati</taxon>
        <taxon>Cyanobacteriota</taxon>
        <taxon>Adonisia</taxon>
        <taxon>Adonisia turfae</taxon>
    </lineage>
</organism>
<gene>
    <name evidence="1" type="ORF">D0962_23370</name>
</gene>
<proteinExistence type="predicted"/>
<sequence length="187" mass="19845">MRIAVINKALAKQRFEAWKTQPRDELGRFASKMASNPRVQEGIVNAGGGIGAIIGAKVAGVPGALAGDAIGAIATRQAIRITESALTASGKARRAKRLQTGKKINQMNALLKTALKEYKGREEDLKDELTEDLLGWIIGNASAAGINAVLPGLSAIPLKGMLPTMATAPKLAKILNRRRKKRGQTKS</sequence>
<dbReference type="AlphaFoldDB" id="A0A6M0SB39"/>
<evidence type="ECO:0000313" key="1">
    <source>
        <dbReference type="EMBL" id="NEZ65660.1"/>
    </source>
</evidence>
<dbReference type="EMBL" id="QZCE01000002">
    <property type="protein sequence ID" value="NEZ65660.1"/>
    <property type="molecule type" value="Genomic_DNA"/>
</dbReference>
<comment type="caution">
    <text evidence="1">The sequence shown here is derived from an EMBL/GenBank/DDBJ whole genome shotgun (WGS) entry which is preliminary data.</text>
</comment>
<reference evidence="1 2" key="1">
    <citation type="journal article" date="2020" name="Microb. Ecol.">
        <title>Ecogenomics of the Marine Benthic Filamentous Cyanobacterium Adonisia.</title>
        <authorList>
            <person name="Walter J.M."/>
            <person name="Coutinho F.H."/>
            <person name="Leomil L."/>
            <person name="Hargreaves P.I."/>
            <person name="Campeao M.E."/>
            <person name="Vieira V.V."/>
            <person name="Silva B.S."/>
            <person name="Fistarol G.O."/>
            <person name="Salomon P.S."/>
            <person name="Sawabe T."/>
            <person name="Mino S."/>
            <person name="Hosokawa M."/>
            <person name="Miyashita H."/>
            <person name="Maruyama F."/>
            <person name="van Verk M.C."/>
            <person name="Dutilh B.E."/>
            <person name="Thompson C.C."/>
            <person name="Thompson F.L."/>
        </authorList>
    </citation>
    <scope>NUCLEOTIDE SEQUENCE [LARGE SCALE GENOMIC DNA]</scope>
    <source>
        <strain evidence="1 2">CCMR0082</strain>
    </source>
</reference>
<name>A0A6M0SB39_9CYAN</name>
<dbReference type="Proteomes" id="UP000473574">
    <property type="component" value="Unassembled WGS sequence"/>
</dbReference>
<evidence type="ECO:0000313" key="2">
    <source>
        <dbReference type="Proteomes" id="UP000473574"/>
    </source>
</evidence>